<evidence type="ECO:0000313" key="2">
    <source>
        <dbReference type="Proteomes" id="UP000799750"/>
    </source>
</evidence>
<name>A0A6A6RHW3_9PEZI</name>
<evidence type="ECO:0000313" key="1">
    <source>
        <dbReference type="EMBL" id="KAF2503057.1"/>
    </source>
</evidence>
<accession>A0A6A6RHW3</accession>
<organism evidence="1 2">
    <name type="scientific">Lophium mytilinum</name>
    <dbReference type="NCBI Taxonomy" id="390894"/>
    <lineage>
        <taxon>Eukaryota</taxon>
        <taxon>Fungi</taxon>
        <taxon>Dikarya</taxon>
        <taxon>Ascomycota</taxon>
        <taxon>Pezizomycotina</taxon>
        <taxon>Dothideomycetes</taxon>
        <taxon>Pleosporomycetidae</taxon>
        <taxon>Mytilinidiales</taxon>
        <taxon>Mytilinidiaceae</taxon>
        <taxon>Lophium</taxon>
    </lineage>
</organism>
<dbReference type="AlphaFoldDB" id="A0A6A6RHW3"/>
<dbReference type="OrthoDB" id="3937159at2759"/>
<protein>
    <submittedName>
        <fullName evidence="1">Uncharacterized protein</fullName>
    </submittedName>
</protein>
<dbReference type="Proteomes" id="UP000799750">
    <property type="component" value="Unassembled WGS sequence"/>
</dbReference>
<keyword evidence="2" id="KW-1185">Reference proteome</keyword>
<reference evidence="1" key="1">
    <citation type="journal article" date="2020" name="Stud. Mycol.">
        <title>101 Dothideomycetes genomes: a test case for predicting lifestyles and emergence of pathogens.</title>
        <authorList>
            <person name="Haridas S."/>
            <person name="Albert R."/>
            <person name="Binder M."/>
            <person name="Bloem J."/>
            <person name="Labutti K."/>
            <person name="Salamov A."/>
            <person name="Andreopoulos B."/>
            <person name="Baker S."/>
            <person name="Barry K."/>
            <person name="Bills G."/>
            <person name="Bluhm B."/>
            <person name="Cannon C."/>
            <person name="Castanera R."/>
            <person name="Culley D."/>
            <person name="Daum C."/>
            <person name="Ezra D."/>
            <person name="Gonzalez J."/>
            <person name="Henrissat B."/>
            <person name="Kuo A."/>
            <person name="Liang C."/>
            <person name="Lipzen A."/>
            <person name="Lutzoni F."/>
            <person name="Magnuson J."/>
            <person name="Mondo S."/>
            <person name="Nolan M."/>
            <person name="Ohm R."/>
            <person name="Pangilinan J."/>
            <person name="Park H.-J."/>
            <person name="Ramirez L."/>
            <person name="Alfaro M."/>
            <person name="Sun H."/>
            <person name="Tritt A."/>
            <person name="Yoshinaga Y."/>
            <person name="Zwiers L.-H."/>
            <person name="Turgeon B."/>
            <person name="Goodwin S."/>
            <person name="Spatafora J."/>
            <person name="Crous P."/>
            <person name="Grigoriev I."/>
        </authorList>
    </citation>
    <scope>NUCLEOTIDE SEQUENCE</scope>
    <source>
        <strain evidence="1">CBS 269.34</strain>
    </source>
</reference>
<gene>
    <name evidence="1" type="ORF">BU16DRAFT_27762</name>
</gene>
<dbReference type="EMBL" id="MU004181">
    <property type="protein sequence ID" value="KAF2503057.1"/>
    <property type="molecule type" value="Genomic_DNA"/>
</dbReference>
<proteinExistence type="predicted"/>
<sequence>MVVRRSTRPTKAPERLVDLKVTKPKHRISKTFRIRRINGQPPALSPLERLPAEILQEITVLSNNHFLPQASSLVGSKLSCEHIYMHFCFQGFFYYHDNAPSPIHQRWLFSRRWMTWSLFQNYAIKAYEEYHRRVYDGGTQCGYPISRFRPEVCFIKREWNRFGRPELRPPNFSPSNEDTDTFHPYLNAIHCRIPPKLLHGPFTADKLAFLRFLTTNPVMVRHTMDRKGYVFSSAWQEGLTLGNYDLLSLLLSHRLKRAVRPSGADLMNAVETYNSSRLILKLLIEKMVQRRAYVFSDPTLTDCVRRASDKDGLNRSWLLSWIQRAQDWQYEADLAYPRRQTMFHQMMQIRYLDIFTLDNTHLNDLEVGKEQLEEEGTRVRLSEANQAFL</sequence>